<reference evidence="2" key="2">
    <citation type="submission" date="2025-08" db="UniProtKB">
        <authorList>
            <consortium name="Ensembl"/>
        </authorList>
    </citation>
    <scope>IDENTIFICATION</scope>
</reference>
<protein>
    <submittedName>
        <fullName evidence="2">Spindlin b</fullName>
    </submittedName>
</protein>
<dbReference type="InterPro" id="IPR042567">
    <property type="entry name" value="SPIN/Ssty_sf"/>
</dbReference>
<reference evidence="2 3" key="1">
    <citation type="submission" date="2020-06" db="EMBL/GenBank/DDBJ databases">
        <authorList>
            <consortium name="Wellcome Sanger Institute Data Sharing"/>
        </authorList>
    </citation>
    <scope>NUCLEOTIDE SEQUENCE [LARGE SCALE GENOMIC DNA]</scope>
</reference>
<dbReference type="InterPro" id="IPR003671">
    <property type="entry name" value="SPIN/Ssty"/>
</dbReference>
<name>A0AAY4CB80_9TELE</name>
<dbReference type="AlphaFoldDB" id="A0AAY4CB80"/>
<dbReference type="Pfam" id="PF02513">
    <property type="entry name" value="Spin-Ssty"/>
    <property type="match status" value="3"/>
</dbReference>
<keyword evidence="3" id="KW-1185">Reference proteome</keyword>
<evidence type="ECO:0000313" key="2">
    <source>
        <dbReference type="Ensembl" id="ENSDCDP00010030323.1"/>
    </source>
</evidence>
<dbReference type="Ensembl" id="ENSDCDT00010037692.1">
    <property type="protein sequence ID" value="ENSDCDP00010030323.1"/>
    <property type="gene ID" value="ENSDCDG00010019439.1"/>
</dbReference>
<evidence type="ECO:0000313" key="3">
    <source>
        <dbReference type="Proteomes" id="UP000694580"/>
    </source>
</evidence>
<organism evidence="2 3">
    <name type="scientific">Denticeps clupeoides</name>
    <name type="common">denticle herring</name>
    <dbReference type="NCBI Taxonomy" id="299321"/>
    <lineage>
        <taxon>Eukaryota</taxon>
        <taxon>Metazoa</taxon>
        <taxon>Chordata</taxon>
        <taxon>Craniata</taxon>
        <taxon>Vertebrata</taxon>
        <taxon>Euteleostomi</taxon>
        <taxon>Actinopterygii</taxon>
        <taxon>Neopterygii</taxon>
        <taxon>Teleostei</taxon>
        <taxon>Clupei</taxon>
        <taxon>Clupeiformes</taxon>
        <taxon>Denticipitoidei</taxon>
        <taxon>Denticipitidae</taxon>
        <taxon>Denticeps</taxon>
    </lineage>
</organism>
<dbReference type="PANTHER" id="PTHR10405">
    <property type="entry name" value="SPINDLIN"/>
    <property type="match status" value="1"/>
</dbReference>
<reference evidence="2" key="3">
    <citation type="submission" date="2025-09" db="UniProtKB">
        <authorList>
            <consortium name="Ensembl"/>
        </authorList>
    </citation>
    <scope>IDENTIFICATION</scope>
</reference>
<proteinExistence type="inferred from homology"/>
<accession>A0AAY4CB80</accession>
<dbReference type="Proteomes" id="UP000694580">
    <property type="component" value="Chromosome 11"/>
</dbReference>
<dbReference type="GO" id="GO:0007276">
    <property type="term" value="P:gamete generation"/>
    <property type="evidence" value="ECO:0007669"/>
    <property type="project" value="InterPro"/>
</dbReference>
<dbReference type="FunFam" id="2.80.10.70:FF:000001">
    <property type="entry name" value="Spindlin 1"/>
    <property type="match status" value="1"/>
</dbReference>
<dbReference type="Gene3D" id="2.80.10.70">
    <property type="entry name" value="Spindlin/Ssty"/>
    <property type="match status" value="1"/>
</dbReference>
<evidence type="ECO:0000256" key="1">
    <source>
        <dbReference type="ARBA" id="ARBA00009467"/>
    </source>
</evidence>
<dbReference type="GeneTree" id="ENSGT00950000182925"/>
<comment type="similarity">
    <text evidence="1">Belongs to the SPIN/STSY family.</text>
</comment>
<sequence>LTKTCGQPRQTGALKNGRVQKSTNLVGCVIRHKWREDSGSLSYWKGTVLEQIAALPALYLIKYDAADCVYGIELHKDERVQDLEIVSDASGKPVEHMFENGDGSKDKWKGLVLAKAPVMHPCFYITYEKDPVLYMYQLMDDYRSGDLCLLLSSRVNKHPYTYMEPGEVAESLLGQLVEHSNSEDGSKRLGQVIYQVEAKPSVYFIKFQDDYHIYVYDLVKA</sequence>